<evidence type="ECO:0000313" key="3">
    <source>
        <dbReference type="Proteomes" id="UP000006352"/>
    </source>
</evidence>
<keyword evidence="3" id="KW-1185">Reference proteome</keyword>
<dbReference type="Proteomes" id="UP000006352">
    <property type="component" value="Unassembled WGS sequence"/>
</dbReference>
<organism evidence="2 3">
    <name type="scientific">Fibroporia radiculosa</name>
    <dbReference type="NCBI Taxonomy" id="599839"/>
    <lineage>
        <taxon>Eukaryota</taxon>
        <taxon>Fungi</taxon>
        <taxon>Dikarya</taxon>
        <taxon>Basidiomycota</taxon>
        <taxon>Agaricomycotina</taxon>
        <taxon>Agaricomycetes</taxon>
        <taxon>Polyporales</taxon>
        <taxon>Fibroporiaceae</taxon>
        <taxon>Fibroporia</taxon>
    </lineage>
</organism>
<feature type="coiled-coil region" evidence="1">
    <location>
        <begin position="22"/>
        <end position="114"/>
    </location>
</feature>
<gene>
    <name evidence="2" type="ORF">FIBRA_02975</name>
</gene>
<dbReference type="InParanoid" id="J4G3P0"/>
<dbReference type="SUPFAM" id="SSF75704">
    <property type="entry name" value="Mitotic arrest deficient-like 1, Mad1"/>
    <property type="match status" value="1"/>
</dbReference>
<reference evidence="2 3" key="1">
    <citation type="journal article" date="2012" name="Appl. Environ. Microbiol.">
        <title>Short-read sequencing for genomic analysis of the brown rot fungus Fibroporia radiculosa.</title>
        <authorList>
            <person name="Tang J.D."/>
            <person name="Perkins A.D."/>
            <person name="Sonstegard T.S."/>
            <person name="Schroeder S.G."/>
            <person name="Burgess S.C."/>
            <person name="Diehl S.V."/>
        </authorList>
    </citation>
    <scope>NUCLEOTIDE SEQUENCE [LARGE SCALE GENOMIC DNA]</scope>
    <source>
        <strain evidence="2 3">TFFH 294</strain>
    </source>
</reference>
<evidence type="ECO:0000256" key="1">
    <source>
        <dbReference type="SAM" id="Coils"/>
    </source>
</evidence>
<dbReference type="EMBL" id="HE797010">
    <property type="protein sequence ID" value="CCM00928.1"/>
    <property type="molecule type" value="Genomic_DNA"/>
</dbReference>
<sequence>MDVVTNDPALVPKMIELLATELKTSGQGLRESQTQIKKLEEENLQLKRELDTLRLQVQAMLDSQDHKSELLSGNPYATVCAQLAATQVELEDSRKEHAEALDAMKIKLKATREK</sequence>
<name>J4G3P0_9APHY</name>
<proteinExistence type="predicted"/>
<evidence type="ECO:0000313" key="2">
    <source>
        <dbReference type="EMBL" id="CCM00928.1"/>
    </source>
</evidence>
<dbReference type="RefSeq" id="XP_012180211.1">
    <property type="nucleotide sequence ID" value="XM_012324821.1"/>
</dbReference>
<dbReference type="HOGENOM" id="CLU_2121099_0_0_1"/>
<dbReference type="GeneID" id="24095839"/>
<keyword evidence="1" id="KW-0175">Coiled coil</keyword>
<accession>J4G3P0</accession>
<dbReference type="AlphaFoldDB" id="J4G3P0"/>
<protein>
    <submittedName>
        <fullName evidence="2">Uncharacterized protein</fullName>
    </submittedName>
</protein>